<keyword evidence="2" id="KW-0064">Aspartyl protease</keyword>
<evidence type="ECO:0000256" key="3">
    <source>
        <dbReference type="ARBA" id="ARBA00022801"/>
    </source>
</evidence>
<dbReference type="EMBL" id="CAAGRJ010031917">
    <property type="protein sequence ID" value="VFV42341.1"/>
    <property type="molecule type" value="Genomic_DNA"/>
</dbReference>
<keyword evidence="6" id="KW-1185">Reference proteome</keyword>
<name>A0A485P746_LYNPA</name>
<dbReference type="PROSITE" id="PS50175">
    <property type="entry name" value="ASP_PROT_RETROV"/>
    <property type="match status" value="1"/>
</dbReference>
<dbReference type="GO" id="GO:0006508">
    <property type="term" value="P:proteolysis"/>
    <property type="evidence" value="ECO:0007669"/>
    <property type="project" value="UniProtKB-KW"/>
</dbReference>
<evidence type="ECO:0000256" key="1">
    <source>
        <dbReference type="ARBA" id="ARBA00022670"/>
    </source>
</evidence>
<protein>
    <recommendedName>
        <fullName evidence="4">Peptidase A2 domain-containing protein</fullName>
    </recommendedName>
</protein>
<reference evidence="5 6" key="1">
    <citation type="submission" date="2019-01" db="EMBL/GenBank/DDBJ databases">
        <authorList>
            <person name="Alioto T."/>
            <person name="Alioto T."/>
        </authorList>
    </citation>
    <scope>NUCLEOTIDE SEQUENCE [LARGE SCALE GENOMIC DNA]</scope>
</reference>
<dbReference type="PANTHER" id="PTHR19422">
    <property type="entry name" value="GAG RETROVIRAL POLYPROTEIN"/>
    <property type="match status" value="1"/>
</dbReference>
<dbReference type="CDD" id="cd05482">
    <property type="entry name" value="HIV_retropepsin_like"/>
    <property type="match status" value="1"/>
</dbReference>
<feature type="non-terminal residue" evidence="5">
    <location>
        <position position="154"/>
    </location>
</feature>
<sequence length="154" mass="17335">GQNNHVIRTGGFGSTGKQLYWKTFLKDPHPEIRLKINNKFFIGLGDTGADVTIVSERFWPSSWPVENVPVIFTGLESLGEIKRSQQIMRCEGPKDQIAATLKPYVANIAINLWGRELLQKWGAYINIPSESTQNKNIMCAMGYDPLKGLDKNQQ</sequence>
<dbReference type="InterPro" id="IPR018061">
    <property type="entry name" value="Retropepsins"/>
</dbReference>
<dbReference type="Gene3D" id="2.40.70.10">
    <property type="entry name" value="Acid Proteases"/>
    <property type="match status" value="1"/>
</dbReference>
<gene>
    <name evidence="5" type="ORF">LYPA_23C007057</name>
</gene>
<dbReference type="GO" id="GO:0004190">
    <property type="term" value="F:aspartic-type endopeptidase activity"/>
    <property type="evidence" value="ECO:0007669"/>
    <property type="project" value="UniProtKB-KW"/>
</dbReference>
<dbReference type="SUPFAM" id="SSF50630">
    <property type="entry name" value="Acid proteases"/>
    <property type="match status" value="1"/>
</dbReference>
<evidence type="ECO:0000313" key="6">
    <source>
        <dbReference type="Proteomes" id="UP000386466"/>
    </source>
</evidence>
<proteinExistence type="predicted"/>
<dbReference type="Proteomes" id="UP000386466">
    <property type="component" value="Unassembled WGS sequence"/>
</dbReference>
<keyword evidence="1" id="KW-0645">Protease</keyword>
<feature type="domain" description="Peptidase A2" evidence="4">
    <location>
        <begin position="41"/>
        <end position="117"/>
    </location>
</feature>
<evidence type="ECO:0000256" key="2">
    <source>
        <dbReference type="ARBA" id="ARBA00022750"/>
    </source>
</evidence>
<dbReference type="Pfam" id="PF00077">
    <property type="entry name" value="RVP"/>
    <property type="match status" value="1"/>
</dbReference>
<accession>A0A485P746</accession>
<dbReference type="InterPro" id="IPR034170">
    <property type="entry name" value="Retropepsin-like_cat_dom"/>
</dbReference>
<evidence type="ECO:0000313" key="5">
    <source>
        <dbReference type="EMBL" id="VFV42341.1"/>
    </source>
</evidence>
<dbReference type="InterPro" id="IPR021109">
    <property type="entry name" value="Peptidase_aspartic_dom_sf"/>
</dbReference>
<dbReference type="InterPro" id="IPR051592">
    <property type="entry name" value="HERV-K_Pro_peptidase_A2"/>
</dbReference>
<dbReference type="InterPro" id="IPR001995">
    <property type="entry name" value="Peptidase_A2_cat"/>
</dbReference>
<dbReference type="PANTHER" id="PTHR19422:SF123">
    <property type="entry name" value="RT1 CLASS I, LOCUS CE15"/>
    <property type="match status" value="1"/>
</dbReference>
<organism evidence="5 6">
    <name type="scientific">Lynx pardinus</name>
    <name type="common">Iberian lynx</name>
    <name type="synonym">Felis pardina</name>
    <dbReference type="NCBI Taxonomy" id="191816"/>
    <lineage>
        <taxon>Eukaryota</taxon>
        <taxon>Metazoa</taxon>
        <taxon>Chordata</taxon>
        <taxon>Craniata</taxon>
        <taxon>Vertebrata</taxon>
        <taxon>Euteleostomi</taxon>
        <taxon>Mammalia</taxon>
        <taxon>Eutheria</taxon>
        <taxon>Laurasiatheria</taxon>
        <taxon>Carnivora</taxon>
        <taxon>Feliformia</taxon>
        <taxon>Felidae</taxon>
        <taxon>Felinae</taxon>
        <taxon>Lynx</taxon>
    </lineage>
</organism>
<keyword evidence="3" id="KW-0378">Hydrolase</keyword>
<evidence type="ECO:0000259" key="4">
    <source>
        <dbReference type="PROSITE" id="PS50175"/>
    </source>
</evidence>
<feature type="non-terminal residue" evidence="5">
    <location>
        <position position="1"/>
    </location>
</feature>
<dbReference type="AlphaFoldDB" id="A0A485P746"/>